<feature type="non-terminal residue" evidence="1">
    <location>
        <position position="75"/>
    </location>
</feature>
<accession>A0A8J2J0C9</accession>
<dbReference type="OrthoDB" id="6353266at2759"/>
<feature type="non-terminal residue" evidence="1">
    <location>
        <position position="1"/>
    </location>
</feature>
<comment type="caution">
    <text evidence="1">The sequence shown here is derived from an EMBL/GenBank/DDBJ whole genome shotgun (WGS) entry which is preliminary data.</text>
</comment>
<dbReference type="AlphaFoldDB" id="A0A8J2J0C9"/>
<protein>
    <submittedName>
        <fullName evidence="1">Uncharacterized protein</fullName>
    </submittedName>
</protein>
<dbReference type="EMBL" id="CAJVCH010007372">
    <property type="protein sequence ID" value="CAG7660451.1"/>
    <property type="molecule type" value="Genomic_DNA"/>
</dbReference>
<reference evidence="1" key="1">
    <citation type="submission" date="2021-06" db="EMBL/GenBank/DDBJ databases">
        <authorList>
            <person name="Hodson N. C."/>
            <person name="Mongue J. A."/>
            <person name="Jaron S. K."/>
        </authorList>
    </citation>
    <scope>NUCLEOTIDE SEQUENCE</scope>
</reference>
<sequence length="75" mass="8796">CQGDFLTVNFRLDNFDQYTGWEDAVRSAIVQGPWIFYEHTFFNTIYEGMSQYIFKQVEQCHQIDYGLAGKVSSLQ</sequence>
<organism evidence="1 2">
    <name type="scientific">Allacma fusca</name>
    <dbReference type="NCBI Taxonomy" id="39272"/>
    <lineage>
        <taxon>Eukaryota</taxon>
        <taxon>Metazoa</taxon>
        <taxon>Ecdysozoa</taxon>
        <taxon>Arthropoda</taxon>
        <taxon>Hexapoda</taxon>
        <taxon>Collembola</taxon>
        <taxon>Symphypleona</taxon>
        <taxon>Sminthuridae</taxon>
        <taxon>Allacma</taxon>
    </lineage>
</organism>
<dbReference type="Proteomes" id="UP000708208">
    <property type="component" value="Unassembled WGS sequence"/>
</dbReference>
<evidence type="ECO:0000313" key="1">
    <source>
        <dbReference type="EMBL" id="CAG7660451.1"/>
    </source>
</evidence>
<evidence type="ECO:0000313" key="2">
    <source>
        <dbReference type="Proteomes" id="UP000708208"/>
    </source>
</evidence>
<gene>
    <name evidence="1" type="ORF">AFUS01_LOCUS1332</name>
</gene>
<proteinExistence type="predicted"/>
<name>A0A8J2J0C9_9HEXA</name>
<keyword evidence="2" id="KW-1185">Reference proteome</keyword>